<dbReference type="AlphaFoldDB" id="A0A8J3I430"/>
<proteinExistence type="predicted"/>
<evidence type="ECO:0000313" key="2">
    <source>
        <dbReference type="EMBL" id="GHO48974.1"/>
    </source>
</evidence>
<evidence type="ECO:0000259" key="1">
    <source>
        <dbReference type="Pfam" id="PF12323"/>
    </source>
</evidence>
<dbReference type="Proteomes" id="UP000612362">
    <property type="component" value="Unassembled WGS sequence"/>
</dbReference>
<evidence type="ECO:0000313" key="3">
    <source>
        <dbReference type="Proteomes" id="UP000612362"/>
    </source>
</evidence>
<dbReference type="InterPro" id="IPR021027">
    <property type="entry name" value="Transposase_put_HTH"/>
</dbReference>
<organism evidence="2 3">
    <name type="scientific">Ktedonospora formicarum</name>
    <dbReference type="NCBI Taxonomy" id="2778364"/>
    <lineage>
        <taxon>Bacteria</taxon>
        <taxon>Bacillati</taxon>
        <taxon>Chloroflexota</taxon>
        <taxon>Ktedonobacteria</taxon>
        <taxon>Ktedonobacterales</taxon>
        <taxon>Ktedonobacteraceae</taxon>
        <taxon>Ktedonospora</taxon>
    </lineage>
</organism>
<keyword evidence="3" id="KW-1185">Reference proteome</keyword>
<comment type="caution">
    <text evidence="2">The sequence shown here is derived from an EMBL/GenBank/DDBJ whole genome shotgun (WGS) entry which is preliminary data.</text>
</comment>
<protein>
    <recommendedName>
        <fullName evidence="1">Transposase putative helix-turn-helix domain-containing protein</fullName>
    </recommendedName>
</protein>
<dbReference type="RefSeq" id="WP_420799371.1">
    <property type="nucleotide sequence ID" value="NZ_BNJF01000004.1"/>
</dbReference>
<dbReference type="EMBL" id="BNJF01000004">
    <property type="protein sequence ID" value="GHO48974.1"/>
    <property type="molecule type" value="Genomic_DNA"/>
</dbReference>
<gene>
    <name evidence="2" type="ORF">KSX_71370</name>
</gene>
<sequence length="41" mass="4824">MPIKASKLRLYPTKKQVEKLDWTLARCCELYNAALQERKDA</sequence>
<reference evidence="2" key="1">
    <citation type="submission" date="2020-10" db="EMBL/GenBank/DDBJ databases">
        <title>Taxonomic study of unclassified bacteria belonging to the class Ktedonobacteria.</title>
        <authorList>
            <person name="Yabe S."/>
            <person name="Wang C.M."/>
            <person name="Zheng Y."/>
            <person name="Sakai Y."/>
            <person name="Cavaletti L."/>
            <person name="Monciardini P."/>
            <person name="Donadio S."/>
        </authorList>
    </citation>
    <scope>NUCLEOTIDE SEQUENCE</scope>
    <source>
        <strain evidence="2">SOSP1-1</strain>
    </source>
</reference>
<dbReference type="Pfam" id="PF12323">
    <property type="entry name" value="HTH_OrfB_IS605"/>
    <property type="match status" value="1"/>
</dbReference>
<name>A0A8J3I430_9CHLR</name>
<accession>A0A8J3I430</accession>
<feature type="domain" description="Transposase putative helix-turn-helix" evidence="1">
    <location>
        <begin position="3"/>
        <end position="41"/>
    </location>
</feature>